<gene>
    <name evidence="1" type="ORF">CG50_09395</name>
</gene>
<dbReference type="Proteomes" id="UP000028824">
    <property type="component" value="Unassembled WGS sequence"/>
</dbReference>
<dbReference type="STRING" id="1105367.CG50_09395"/>
<reference evidence="1 2" key="1">
    <citation type="submission" date="2014-03" db="EMBL/GenBank/DDBJ databases">
        <title>Genome of Paenirhodobacter enshiensis DW2-9.</title>
        <authorList>
            <person name="Wang D."/>
            <person name="Wang G."/>
        </authorList>
    </citation>
    <scope>NUCLEOTIDE SEQUENCE [LARGE SCALE GENOMIC DNA]</scope>
    <source>
        <strain evidence="1 2">DW2-9</strain>
    </source>
</reference>
<organism evidence="1 2">
    <name type="scientific">Paenirhodobacter enshiensis</name>
    <dbReference type="NCBI Taxonomy" id="1105367"/>
    <lineage>
        <taxon>Bacteria</taxon>
        <taxon>Pseudomonadati</taxon>
        <taxon>Pseudomonadota</taxon>
        <taxon>Alphaproteobacteria</taxon>
        <taxon>Rhodobacterales</taxon>
        <taxon>Rhodobacter group</taxon>
        <taxon>Paenirhodobacter</taxon>
    </lineage>
</organism>
<name>A0A086XRH9_9RHOB</name>
<comment type="caution">
    <text evidence="1">The sequence shown here is derived from an EMBL/GenBank/DDBJ whole genome shotgun (WGS) entry which is preliminary data.</text>
</comment>
<evidence type="ECO:0008006" key="3">
    <source>
        <dbReference type="Google" id="ProtNLM"/>
    </source>
</evidence>
<protein>
    <recommendedName>
        <fullName evidence="3">Roadblock/LAMTOR2 domain-containing protein</fullName>
    </recommendedName>
</protein>
<accession>A0A086XRH9</accession>
<proteinExistence type="predicted"/>
<evidence type="ECO:0000313" key="1">
    <source>
        <dbReference type="EMBL" id="KFI24629.1"/>
    </source>
</evidence>
<dbReference type="RefSeq" id="WP_036639581.1">
    <property type="nucleotide sequence ID" value="NZ_JFZB01000039.1"/>
</dbReference>
<dbReference type="SUPFAM" id="SSF103196">
    <property type="entry name" value="Roadblock/LC7 domain"/>
    <property type="match status" value="1"/>
</dbReference>
<dbReference type="eggNOG" id="COG4753">
    <property type="taxonomic scope" value="Bacteria"/>
</dbReference>
<evidence type="ECO:0000313" key="2">
    <source>
        <dbReference type="Proteomes" id="UP000028824"/>
    </source>
</evidence>
<dbReference type="EMBL" id="JFZB01000039">
    <property type="protein sequence ID" value="KFI24629.1"/>
    <property type="molecule type" value="Genomic_DNA"/>
</dbReference>
<keyword evidence="2" id="KW-1185">Reference proteome</keyword>
<dbReference type="OrthoDB" id="3781969at2"/>
<dbReference type="AlphaFoldDB" id="A0A086XRH9"/>
<sequence length="119" mass="12647">MSTDISELRNLAGFIGACLVDSDTGFMLGSEEGDPSFNLEIAAAANTEVLRAKNAAMKMLGLGGDHIEDILISLGTQYHLIRPLAANPAVFVYVALERKAANLGLARLTLKSVETTLKI</sequence>
<dbReference type="Gene3D" id="3.30.450.30">
    <property type="entry name" value="Dynein light chain 2a, cytoplasmic"/>
    <property type="match status" value="1"/>
</dbReference>